<keyword evidence="1" id="KW-0863">Zinc-finger</keyword>
<reference evidence="4 5" key="1">
    <citation type="submission" date="2024-09" db="EMBL/GenBank/DDBJ databases">
        <title>Chromosome-scale assembly of Riccia sorocarpa.</title>
        <authorList>
            <person name="Paukszto L."/>
        </authorList>
    </citation>
    <scope>NUCLEOTIDE SEQUENCE [LARGE SCALE GENOMIC DNA]</scope>
    <source>
        <strain evidence="4">LP-2024</strain>
        <tissue evidence="4">Aerial parts of the thallus</tissue>
    </source>
</reference>
<keyword evidence="5" id="KW-1185">Reference proteome</keyword>
<comment type="caution">
    <text evidence="4">The sequence shown here is derived from an EMBL/GenBank/DDBJ whole genome shotgun (WGS) entry which is preliminary data.</text>
</comment>
<dbReference type="InterPro" id="IPR007527">
    <property type="entry name" value="Znf_SWIM"/>
</dbReference>
<feature type="compositionally biased region" description="Basic and acidic residues" evidence="2">
    <location>
        <begin position="260"/>
        <end position="271"/>
    </location>
</feature>
<evidence type="ECO:0000313" key="4">
    <source>
        <dbReference type="EMBL" id="KAL3677201.1"/>
    </source>
</evidence>
<name>A0ABD3GH27_9MARC</name>
<keyword evidence="1" id="KW-0862">Zinc</keyword>
<dbReference type="PROSITE" id="PS50966">
    <property type="entry name" value="ZF_SWIM"/>
    <property type="match status" value="1"/>
</dbReference>
<dbReference type="EMBL" id="JBJQOH010000008">
    <property type="protein sequence ID" value="KAL3677201.1"/>
    <property type="molecule type" value="Genomic_DNA"/>
</dbReference>
<dbReference type="AlphaFoldDB" id="A0ABD3GH27"/>
<feature type="compositionally biased region" description="Polar residues" evidence="2">
    <location>
        <begin position="289"/>
        <end position="299"/>
    </location>
</feature>
<dbReference type="GO" id="GO:0008270">
    <property type="term" value="F:zinc ion binding"/>
    <property type="evidence" value="ECO:0007669"/>
    <property type="project" value="UniProtKB-KW"/>
</dbReference>
<feature type="region of interest" description="Disordered" evidence="2">
    <location>
        <begin position="236"/>
        <end position="277"/>
    </location>
</feature>
<gene>
    <name evidence="4" type="ORF">R1sor_027149</name>
</gene>
<feature type="domain" description="SWIM-type" evidence="3">
    <location>
        <begin position="44"/>
        <end position="77"/>
    </location>
</feature>
<dbReference type="Proteomes" id="UP001633002">
    <property type="component" value="Unassembled WGS sequence"/>
</dbReference>
<organism evidence="4 5">
    <name type="scientific">Riccia sorocarpa</name>
    <dbReference type="NCBI Taxonomy" id="122646"/>
    <lineage>
        <taxon>Eukaryota</taxon>
        <taxon>Viridiplantae</taxon>
        <taxon>Streptophyta</taxon>
        <taxon>Embryophyta</taxon>
        <taxon>Marchantiophyta</taxon>
        <taxon>Marchantiopsida</taxon>
        <taxon>Marchantiidae</taxon>
        <taxon>Marchantiales</taxon>
        <taxon>Ricciaceae</taxon>
        <taxon>Riccia</taxon>
    </lineage>
</organism>
<accession>A0ABD3GH27</accession>
<keyword evidence="1" id="KW-0479">Metal-binding</keyword>
<sequence>MQRYALSAIKNARSIPDTDVCIQQISGKNVGFVKSQTNPEKVHEIVSFDTELAACTCPQATQGNICKHQIKCLLMQGHTEADLLHRLGTRLGTVDGGLSPAEPDNEVTGDVLDLDDVLDMNEISPSEDSAPDEELPVENVVSEANNSQVSCSTDPKILDKDDALEMVSSVFNLMGADQQVLAHAAVLLTDACEAKKKLVARSSSLEAVSVEPFAPIPGSDNTLCRKPDFIEHFFSGSRSRKKSQNTPPQNLSQSVVAVPEFRRKQQRRESMQESLDGRALLSIDLNASPTDYSMLSSPPASRASKRKK</sequence>
<feature type="region of interest" description="Disordered" evidence="2">
    <location>
        <begin position="289"/>
        <end position="308"/>
    </location>
</feature>
<protein>
    <recommendedName>
        <fullName evidence="3">SWIM-type domain-containing protein</fullName>
    </recommendedName>
</protein>
<feature type="compositionally biased region" description="Polar residues" evidence="2">
    <location>
        <begin position="244"/>
        <end position="255"/>
    </location>
</feature>
<proteinExistence type="predicted"/>
<evidence type="ECO:0000259" key="3">
    <source>
        <dbReference type="PROSITE" id="PS50966"/>
    </source>
</evidence>
<evidence type="ECO:0000313" key="5">
    <source>
        <dbReference type="Proteomes" id="UP001633002"/>
    </source>
</evidence>
<evidence type="ECO:0000256" key="2">
    <source>
        <dbReference type="SAM" id="MobiDB-lite"/>
    </source>
</evidence>
<evidence type="ECO:0000256" key="1">
    <source>
        <dbReference type="PROSITE-ProRule" id="PRU00325"/>
    </source>
</evidence>